<dbReference type="EMBL" id="LN890560">
    <property type="protein sequence ID" value="CUS20694.1"/>
    <property type="molecule type" value="Genomic_DNA"/>
</dbReference>
<organism evidence="2 3">
    <name type="scientific">Lachancea quebecensis</name>
    <dbReference type="NCBI Taxonomy" id="1654605"/>
    <lineage>
        <taxon>Eukaryota</taxon>
        <taxon>Fungi</taxon>
        <taxon>Dikarya</taxon>
        <taxon>Ascomycota</taxon>
        <taxon>Saccharomycotina</taxon>
        <taxon>Saccharomycetes</taxon>
        <taxon>Saccharomycetales</taxon>
        <taxon>Saccharomycetaceae</taxon>
        <taxon>Lachancea</taxon>
    </lineage>
</organism>
<feature type="region of interest" description="Disordered" evidence="1">
    <location>
        <begin position="33"/>
        <end position="56"/>
    </location>
</feature>
<sequence>MRQFFVHPENQNTEKCQFQGVFVSRDATRDQTPVLSFKRAASRSAAPGPRAPRPAGDVVRRTYSARLPCAFVCAAARVPRAALRTNWAGPCTARRVTRRATGSRRGRQTRRCVCAAAMARGPGKERNASFFSRRTKYSGLWRRWRSRMLAGPRASWPRARVSV</sequence>
<reference evidence="3" key="1">
    <citation type="submission" date="2015-10" db="EMBL/GenBank/DDBJ databases">
        <authorList>
            <person name="Devillers H."/>
        </authorList>
    </citation>
    <scope>NUCLEOTIDE SEQUENCE [LARGE SCALE GENOMIC DNA]</scope>
</reference>
<proteinExistence type="predicted"/>
<gene>
    <name evidence="2" type="ORF">LAQU0_S01e12486g</name>
</gene>
<keyword evidence="3" id="KW-1185">Reference proteome</keyword>
<protein>
    <submittedName>
        <fullName evidence="2">LAQU0S01e12486g1_1</fullName>
    </submittedName>
</protein>
<accession>A0A0P1KLT4</accession>
<dbReference type="AlphaFoldDB" id="A0A0P1KLT4"/>
<dbReference type="Proteomes" id="UP000236544">
    <property type="component" value="Unassembled WGS sequence"/>
</dbReference>
<feature type="compositionally biased region" description="Low complexity" evidence="1">
    <location>
        <begin position="42"/>
        <end position="56"/>
    </location>
</feature>
<evidence type="ECO:0000256" key="1">
    <source>
        <dbReference type="SAM" id="MobiDB-lite"/>
    </source>
</evidence>
<evidence type="ECO:0000313" key="3">
    <source>
        <dbReference type="Proteomes" id="UP000236544"/>
    </source>
</evidence>
<evidence type="ECO:0000313" key="2">
    <source>
        <dbReference type="EMBL" id="CUS20694.1"/>
    </source>
</evidence>
<name>A0A0P1KLT4_9SACH</name>